<evidence type="ECO:0000313" key="6">
    <source>
        <dbReference type="Proteomes" id="UP000199283"/>
    </source>
</evidence>
<evidence type="ECO:0000256" key="3">
    <source>
        <dbReference type="ARBA" id="ARBA00022840"/>
    </source>
</evidence>
<dbReference type="STRING" id="188906.SAMN04488526_2933"/>
<keyword evidence="4" id="KW-0479">Metal-binding</keyword>
<dbReference type="OrthoDB" id="9801938at2"/>
<dbReference type="GO" id="GO:0035999">
    <property type="term" value="P:tetrahydrofolate interconversion"/>
    <property type="evidence" value="ECO:0007669"/>
    <property type="project" value="TreeGrafter"/>
</dbReference>
<organism evidence="5 6">
    <name type="scientific">Jannaschia helgolandensis</name>
    <dbReference type="NCBI Taxonomy" id="188906"/>
    <lineage>
        <taxon>Bacteria</taxon>
        <taxon>Pseudomonadati</taxon>
        <taxon>Pseudomonadota</taxon>
        <taxon>Alphaproteobacteria</taxon>
        <taxon>Rhodobacterales</taxon>
        <taxon>Roseobacteraceae</taxon>
        <taxon>Jannaschia</taxon>
    </lineage>
</organism>
<dbReference type="NCBIfam" id="TIGR02727">
    <property type="entry name" value="MTHFS_bact"/>
    <property type="match status" value="1"/>
</dbReference>
<evidence type="ECO:0000256" key="2">
    <source>
        <dbReference type="ARBA" id="ARBA00022741"/>
    </source>
</evidence>
<comment type="cofactor">
    <cofactor evidence="4">
        <name>Mg(2+)</name>
        <dbReference type="ChEBI" id="CHEBI:18420"/>
    </cofactor>
</comment>
<reference evidence="5 6" key="1">
    <citation type="submission" date="2016-10" db="EMBL/GenBank/DDBJ databases">
        <authorList>
            <person name="de Groot N.N."/>
        </authorList>
    </citation>
    <scope>NUCLEOTIDE SEQUENCE [LARGE SCALE GENOMIC DNA]</scope>
    <source>
        <strain evidence="5 6">DSM 14858</strain>
    </source>
</reference>
<dbReference type="AlphaFoldDB" id="A0A1H7R4C8"/>
<protein>
    <recommendedName>
        <fullName evidence="4">5-formyltetrahydrofolate cyclo-ligase</fullName>
        <ecNumber evidence="4">6.3.3.2</ecNumber>
    </recommendedName>
</protein>
<dbReference type="EMBL" id="FNZQ01000006">
    <property type="protein sequence ID" value="SEL54979.1"/>
    <property type="molecule type" value="Genomic_DNA"/>
</dbReference>
<dbReference type="Pfam" id="PF01812">
    <property type="entry name" value="5-FTHF_cyc-lig"/>
    <property type="match status" value="1"/>
</dbReference>
<keyword evidence="3 4" id="KW-0067">ATP-binding</keyword>
<proteinExistence type="inferred from homology"/>
<keyword evidence="2 4" id="KW-0547">Nucleotide-binding</keyword>
<comment type="catalytic activity">
    <reaction evidence="4">
        <text>(6S)-5-formyl-5,6,7,8-tetrahydrofolate + ATP = (6R)-5,10-methenyltetrahydrofolate + ADP + phosphate</text>
        <dbReference type="Rhea" id="RHEA:10488"/>
        <dbReference type="ChEBI" id="CHEBI:30616"/>
        <dbReference type="ChEBI" id="CHEBI:43474"/>
        <dbReference type="ChEBI" id="CHEBI:57455"/>
        <dbReference type="ChEBI" id="CHEBI:57457"/>
        <dbReference type="ChEBI" id="CHEBI:456216"/>
        <dbReference type="EC" id="6.3.3.2"/>
    </reaction>
</comment>
<dbReference type="InterPro" id="IPR024185">
    <property type="entry name" value="FTHF_cligase-like_sf"/>
</dbReference>
<evidence type="ECO:0000256" key="4">
    <source>
        <dbReference type="RuleBase" id="RU361279"/>
    </source>
</evidence>
<keyword evidence="4" id="KW-0460">Magnesium</keyword>
<accession>A0A1H7R4C8</accession>
<dbReference type="InterPro" id="IPR002698">
    <property type="entry name" value="FTHF_cligase"/>
</dbReference>
<dbReference type="PANTHER" id="PTHR23407:SF1">
    <property type="entry name" value="5-FORMYLTETRAHYDROFOLATE CYCLO-LIGASE"/>
    <property type="match status" value="1"/>
</dbReference>
<dbReference type="EC" id="6.3.3.2" evidence="4"/>
<dbReference type="PANTHER" id="PTHR23407">
    <property type="entry name" value="ATPASE INHIBITOR/5-FORMYLTETRAHYDROFOLATE CYCLO-LIGASE"/>
    <property type="match status" value="1"/>
</dbReference>
<comment type="similarity">
    <text evidence="1 4">Belongs to the 5-formyltetrahydrofolate cyclo-ligase family.</text>
</comment>
<dbReference type="GO" id="GO:0005524">
    <property type="term" value="F:ATP binding"/>
    <property type="evidence" value="ECO:0007669"/>
    <property type="project" value="UniProtKB-KW"/>
</dbReference>
<dbReference type="Proteomes" id="UP000199283">
    <property type="component" value="Unassembled WGS sequence"/>
</dbReference>
<sequence length="217" mass="24114">MDQDEDDDSAPCFAHLLVDGHVVDPRTRRDVAAFRKAERQRLYGLRKTLSVSDRAAAETSIAQGIDDVLDDPTGQTIAAYWPIRGEPDLRRWMAQAHEHGARIALPVVVGRDAPVGFHLWSPGCAMERGIWNIPVPRNVMPVVPDVVIVPLLGVDDALFRLGNGGGYYDRTLVRLPGPRRVIGVGYGFSRMTTIYPMPWDVPMDVIVLDDGTIQHRQ</sequence>
<evidence type="ECO:0000313" key="5">
    <source>
        <dbReference type="EMBL" id="SEL54979.1"/>
    </source>
</evidence>
<name>A0A1H7R4C8_9RHOB</name>
<dbReference type="GO" id="GO:0009396">
    <property type="term" value="P:folic acid-containing compound biosynthetic process"/>
    <property type="evidence" value="ECO:0007669"/>
    <property type="project" value="TreeGrafter"/>
</dbReference>
<dbReference type="GO" id="GO:0030272">
    <property type="term" value="F:5-formyltetrahydrofolate cyclo-ligase activity"/>
    <property type="evidence" value="ECO:0007669"/>
    <property type="project" value="UniProtKB-EC"/>
</dbReference>
<dbReference type="GO" id="GO:0046872">
    <property type="term" value="F:metal ion binding"/>
    <property type="evidence" value="ECO:0007669"/>
    <property type="project" value="UniProtKB-KW"/>
</dbReference>
<dbReference type="RefSeq" id="WP_092764057.1">
    <property type="nucleotide sequence ID" value="NZ_FNZQ01000006.1"/>
</dbReference>
<gene>
    <name evidence="5" type="ORF">SAMN04488526_2933</name>
</gene>
<keyword evidence="6" id="KW-1185">Reference proteome</keyword>
<dbReference type="Gene3D" id="3.40.50.10420">
    <property type="entry name" value="NagB/RpiA/CoA transferase-like"/>
    <property type="match status" value="1"/>
</dbReference>
<evidence type="ECO:0000256" key="1">
    <source>
        <dbReference type="ARBA" id="ARBA00010638"/>
    </source>
</evidence>
<dbReference type="InterPro" id="IPR037171">
    <property type="entry name" value="NagB/RpiA_transferase-like"/>
</dbReference>
<dbReference type="SUPFAM" id="SSF100950">
    <property type="entry name" value="NagB/RpiA/CoA transferase-like"/>
    <property type="match status" value="1"/>
</dbReference>